<organism evidence="1 2">
    <name type="scientific">Boothiomyces macroporosus</name>
    <dbReference type="NCBI Taxonomy" id="261099"/>
    <lineage>
        <taxon>Eukaryota</taxon>
        <taxon>Fungi</taxon>
        <taxon>Fungi incertae sedis</taxon>
        <taxon>Chytridiomycota</taxon>
        <taxon>Chytridiomycota incertae sedis</taxon>
        <taxon>Chytridiomycetes</taxon>
        <taxon>Rhizophydiales</taxon>
        <taxon>Terramycetaceae</taxon>
        <taxon>Boothiomyces</taxon>
    </lineage>
</organism>
<dbReference type="AlphaFoldDB" id="A0AAD5XZY3"/>
<dbReference type="Proteomes" id="UP001210925">
    <property type="component" value="Unassembled WGS sequence"/>
</dbReference>
<reference evidence="1" key="1">
    <citation type="submission" date="2020-05" db="EMBL/GenBank/DDBJ databases">
        <title>Phylogenomic resolution of chytrid fungi.</title>
        <authorList>
            <person name="Stajich J.E."/>
            <person name="Amses K."/>
            <person name="Simmons R."/>
            <person name="Seto K."/>
            <person name="Myers J."/>
            <person name="Bonds A."/>
            <person name="Quandt C.A."/>
            <person name="Barry K."/>
            <person name="Liu P."/>
            <person name="Grigoriev I."/>
            <person name="Longcore J.E."/>
            <person name="James T.Y."/>
        </authorList>
    </citation>
    <scope>NUCLEOTIDE SEQUENCE</scope>
    <source>
        <strain evidence="1">PLAUS21</strain>
    </source>
</reference>
<keyword evidence="2" id="KW-1185">Reference proteome</keyword>
<sequence>MTIELLADIRGSLKYLPYTPEQRKNHALSILNAMKCYVNRESKIKHYCGEYPDIDPIPRAQNLYDEAHLLSDNEFQIKAMDLFQSLRDFHTIHLASGTFRITFAHTALSFKMVDSEDLIINPKVVVSGFCKYQKVLDLSPESEKATIGDELVAIDGLSFSEYYSLNKWTTGGANEYGGMISAIAYMEMRKFSRHPVPESDYVVYQLKNPSGELYTVSVPWVARYDPKEYQLCNEILLKLGESPVNYRNEDDRLVKDELASKSPVALNDTAIPFIKWAIYKPE</sequence>
<gene>
    <name evidence="1" type="ORF">HK103_004370</name>
</gene>
<protein>
    <submittedName>
        <fullName evidence="1">Uncharacterized protein</fullName>
    </submittedName>
</protein>
<proteinExistence type="predicted"/>
<name>A0AAD5XZY3_9FUNG</name>
<feature type="non-terminal residue" evidence="1">
    <location>
        <position position="282"/>
    </location>
</feature>
<evidence type="ECO:0000313" key="1">
    <source>
        <dbReference type="EMBL" id="KAJ3249833.1"/>
    </source>
</evidence>
<evidence type="ECO:0000313" key="2">
    <source>
        <dbReference type="Proteomes" id="UP001210925"/>
    </source>
</evidence>
<accession>A0AAD5XZY3</accession>
<comment type="caution">
    <text evidence="1">The sequence shown here is derived from an EMBL/GenBank/DDBJ whole genome shotgun (WGS) entry which is preliminary data.</text>
</comment>
<dbReference type="EMBL" id="JADGKB010000353">
    <property type="protein sequence ID" value="KAJ3249833.1"/>
    <property type="molecule type" value="Genomic_DNA"/>
</dbReference>